<reference evidence="1" key="2">
    <citation type="submission" date="2022-08" db="EMBL/GenBank/DDBJ databases">
        <authorList>
            <person name="Magnan C."/>
        </authorList>
    </citation>
    <scope>NUCLEOTIDE SEQUENCE</scope>
    <source>
        <strain evidence="1">NSP012P</strain>
    </source>
</reference>
<evidence type="ECO:0000313" key="2">
    <source>
        <dbReference type="Proteomes" id="UP001072952"/>
    </source>
</evidence>
<dbReference type="Proteomes" id="UP001072952">
    <property type="component" value="Unassembled WGS sequence"/>
</dbReference>
<proteinExistence type="predicted"/>
<keyword evidence="2" id="KW-1185">Reference proteome</keyword>
<reference evidence="1" key="1">
    <citation type="journal article" date="2022" name="Int. J. Mol. Sci.">
        <title>Phenotypic and Genotypic Virulence Characterisation of Staphylococcus pettenkoferi Strains Isolated from Human Bloodstream and Diabetic Foot Infections.</title>
        <authorList>
            <person name="Magnan C."/>
            <person name="Ahmad-Mansour N."/>
            <person name="Pouget C."/>
            <person name="Morsli M."/>
            <person name="Huc-Brandt S."/>
            <person name="Pantel A."/>
            <person name="Dunyach-Remy C."/>
            <person name="Sotto A."/>
            <person name="Molle V."/>
            <person name="Lavigne J.-P."/>
        </authorList>
    </citation>
    <scope>NUCLEOTIDE SEQUENCE</scope>
    <source>
        <strain evidence="1">NSP012P</strain>
    </source>
</reference>
<dbReference type="RefSeq" id="WP_145458205.1">
    <property type="nucleotide sequence ID" value="NZ_JANSLD010000027.1"/>
</dbReference>
<organism evidence="1 2">
    <name type="scientific">Staphylococcus pettenkoferi</name>
    <dbReference type="NCBI Taxonomy" id="170573"/>
    <lineage>
        <taxon>Bacteria</taxon>
        <taxon>Bacillati</taxon>
        <taxon>Bacillota</taxon>
        <taxon>Bacilli</taxon>
        <taxon>Bacillales</taxon>
        <taxon>Staphylococcaceae</taxon>
        <taxon>Staphylococcus</taxon>
    </lineage>
</organism>
<name>A0ABT4BKV6_9STAP</name>
<sequence length="95" mass="11318">MNASQSNIIPDEFSETYFTHQYFKFKKRIEYNPNLNAIKITVTPAHNDDDVIFTSNVVDTTYCYEMQYEVAEQLNEWIEENTSELEKVYVMLKNM</sequence>
<dbReference type="EMBL" id="JANSLD010000027">
    <property type="protein sequence ID" value="MCY1583309.1"/>
    <property type="molecule type" value="Genomic_DNA"/>
</dbReference>
<gene>
    <name evidence="1" type="ORF">NW133_07180</name>
</gene>
<protein>
    <submittedName>
        <fullName evidence="1">DUF1108 family protein</fullName>
    </submittedName>
</protein>
<comment type="caution">
    <text evidence="1">The sequence shown here is derived from an EMBL/GenBank/DDBJ whole genome shotgun (WGS) entry which is preliminary data.</text>
</comment>
<evidence type="ECO:0000313" key="1">
    <source>
        <dbReference type="EMBL" id="MCY1583309.1"/>
    </source>
</evidence>
<accession>A0ABT4BKV6</accession>